<keyword evidence="2" id="KW-1003">Cell membrane</keyword>
<evidence type="ECO:0000256" key="5">
    <source>
        <dbReference type="ARBA" id="ARBA00023136"/>
    </source>
</evidence>
<evidence type="ECO:0000256" key="3">
    <source>
        <dbReference type="ARBA" id="ARBA00022692"/>
    </source>
</evidence>
<comment type="caution">
    <text evidence="9">The sequence shown here is derived from an EMBL/GenBank/DDBJ whole genome shotgun (WGS) entry which is preliminary data.</text>
</comment>
<dbReference type="AlphaFoldDB" id="A0A9D1CTS3"/>
<dbReference type="EMBL" id="DVFW01000004">
    <property type="protein sequence ID" value="HIQ79748.1"/>
    <property type="molecule type" value="Genomic_DNA"/>
</dbReference>
<feature type="transmembrane region" description="Helical" evidence="6">
    <location>
        <begin position="358"/>
        <end position="387"/>
    </location>
</feature>
<feature type="domain" description="MacB-like periplasmic core" evidence="8">
    <location>
        <begin position="30"/>
        <end position="280"/>
    </location>
</feature>
<feature type="transmembrane region" description="Helical" evidence="6">
    <location>
        <begin position="407"/>
        <end position="430"/>
    </location>
</feature>
<proteinExistence type="predicted"/>
<reference evidence="9" key="1">
    <citation type="submission" date="2020-10" db="EMBL/GenBank/DDBJ databases">
        <authorList>
            <person name="Gilroy R."/>
        </authorList>
    </citation>
    <scope>NUCLEOTIDE SEQUENCE</scope>
    <source>
        <strain evidence="9">ChiSjej1B19-3389</strain>
    </source>
</reference>
<keyword evidence="4 6" id="KW-1133">Transmembrane helix</keyword>
<sequence>MNLLKRAGLYTLRSMGRTALLFAILLLVATFVLSGLSVMEASENTSTELRGTTGASFTVERNLATGSMNNIGGGTSIIQQEFLNDEMIDKILKIDGITAYTAKNYGYYDLKDTSGQSLQMIYSSSKWDGTDLDFTSTTIGSFFTEYDEFFLSQRFQLTQGRHLTDQDDKGILISEDLAKKHGLSVGDKVELYRQNWTTGAANAGDKGEDVEIVGLFKIIETQDDINSLSPSDRYENYVFAPIRVVQSLSDWVGEEEQYGYQYADFYVDDPQRLDGIIQDVQKIDSVNWNNFLVSANNEVYQRAAGSMSNVATLIHTLILVIVVMSAGIITLILFFWLKGRIRETGILMAMGISKTALLFQHMVETALIAIPAFCSAWFLSEFFAGWIGSLFDSNIAAGSVAVSGGDFAAVCIGGTLILSAAIFVSCIPVFRYKPKEILSMME</sequence>
<comment type="subcellular location">
    <subcellularLocation>
        <location evidence="1">Cell membrane</location>
        <topology evidence="1">Multi-pass membrane protein</topology>
    </subcellularLocation>
</comment>
<organism evidence="9 10">
    <name type="scientific">Candidatus Scatavimonas merdigallinarum</name>
    <dbReference type="NCBI Taxonomy" id="2840914"/>
    <lineage>
        <taxon>Bacteria</taxon>
        <taxon>Bacillati</taxon>
        <taxon>Bacillota</taxon>
        <taxon>Clostridia</taxon>
        <taxon>Eubacteriales</taxon>
        <taxon>Oscillospiraceae</taxon>
        <taxon>Oscillospiraceae incertae sedis</taxon>
        <taxon>Candidatus Scatavimonas</taxon>
    </lineage>
</organism>
<keyword evidence="5 6" id="KW-0472">Membrane</keyword>
<dbReference type="PANTHER" id="PTHR30572">
    <property type="entry name" value="MEMBRANE COMPONENT OF TRANSPORTER-RELATED"/>
    <property type="match status" value="1"/>
</dbReference>
<evidence type="ECO:0000313" key="10">
    <source>
        <dbReference type="Proteomes" id="UP000886787"/>
    </source>
</evidence>
<keyword evidence="3 6" id="KW-0812">Transmembrane</keyword>
<gene>
    <name evidence="9" type="ORF">IAD32_00495</name>
</gene>
<dbReference type="InterPro" id="IPR003838">
    <property type="entry name" value="ABC3_permease_C"/>
</dbReference>
<evidence type="ECO:0000259" key="7">
    <source>
        <dbReference type="Pfam" id="PF02687"/>
    </source>
</evidence>
<evidence type="ECO:0000256" key="4">
    <source>
        <dbReference type="ARBA" id="ARBA00022989"/>
    </source>
</evidence>
<feature type="domain" description="ABC3 transporter permease C-terminal" evidence="7">
    <location>
        <begin position="317"/>
        <end position="431"/>
    </location>
</feature>
<evidence type="ECO:0000259" key="8">
    <source>
        <dbReference type="Pfam" id="PF12704"/>
    </source>
</evidence>
<dbReference type="Proteomes" id="UP000886787">
    <property type="component" value="Unassembled WGS sequence"/>
</dbReference>
<dbReference type="Pfam" id="PF12704">
    <property type="entry name" value="MacB_PCD"/>
    <property type="match status" value="1"/>
</dbReference>
<protein>
    <submittedName>
        <fullName evidence="9">ABC transporter permease</fullName>
    </submittedName>
</protein>
<evidence type="ECO:0000256" key="2">
    <source>
        <dbReference type="ARBA" id="ARBA00022475"/>
    </source>
</evidence>
<dbReference type="InterPro" id="IPR025857">
    <property type="entry name" value="MacB_PCD"/>
</dbReference>
<evidence type="ECO:0000256" key="1">
    <source>
        <dbReference type="ARBA" id="ARBA00004651"/>
    </source>
</evidence>
<dbReference type="GO" id="GO:0022857">
    <property type="term" value="F:transmembrane transporter activity"/>
    <property type="evidence" value="ECO:0007669"/>
    <property type="project" value="TreeGrafter"/>
</dbReference>
<dbReference type="PANTHER" id="PTHR30572:SF9">
    <property type="entry name" value="ABC TRANSPORTER PERMEASE PROTEIN"/>
    <property type="match status" value="1"/>
</dbReference>
<dbReference type="Pfam" id="PF02687">
    <property type="entry name" value="FtsX"/>
    <property type="match status" value="1"/>
</dbReference>
<dbReference type="GO" id="GO:0005886">
    <property type="term" value="C:plasma membrane"/>
    <property type="evidence" value="ECO:0007669"/>
    <property type="project" value="UniProtKB-SubCell"/>
</dbReference>
<reference evidence="9" key="2">
    <citation type="journal article" date="2021" name="PeerJ">
        <title>Extensive microbial diversity within the chicken gut microbiome revealed by metagenomics and culture.</title>
        <authorList>
            <person name="Gilroy R."/>
            <person name="Ravi A."/>
            <person name="Getino M."/>
            <person name="Pursley I."/>
            <person name="Horton D.L."/>
            <person name="Alikhan N.F."/>
            <person name="Baker D."/>
            <person name="Gharbi K."/>
            <person name="Hall N."/>
            <person name="Watson M."/>
            <person name="Adriaenssens E.M."/>
            <person name="Foster-Nyarko E."/>
            <person name="Jarju S."/>
            <person name="Secka A."/>
            <person name="Antonio M."/>
            <person name="Oren A."/>
            <person name="Chaudhuri R.R."/>
            <person name="La Ragione R."/>
            <person name="Hildebrand F."/>
            <person name="Pallen M.J."/>
        </authorList>
    </citation>
    <scope>NUCLEOTIDE SEQUENCE</scope>
    <source>
        <strain evidence="9">ChiSjej1B19-3389</strain>
    </source>
</reference>
<dbReference type="InterPro" id="IPR050250">
    <property type="entry name" value="Macrolide_Exporter_MacB"/>
</dbReference>
<evidence type="ECO:0000256" key="6">
    <source>
        <dbReference type="SAM" id="Phobius"/>
    </source>
</evidence>
<name>A0A9D1CTS3_9FIRM</name>
<evidence type="ECO:0000313" key="9">
    <source>
        <dbReference type="EMBL" id="HIQ79748.1"/>
    </source>
</evidence>
<accession>A0A9D1CTS3</accession>
<feature type="transmembrane region" description="Helical" evidence="6">
    <location>
        <begin position="313"/>
        <end position="337"/>
    </location>
</feature>